<sequence length="110" mass="12291">MQPSSQMLKGILEGAILKIIQQGDIYGYALHEKLAALGFGDIPEGTIYPLLLKLQRNKLIVGVRRPTGNGPDRKYYHLTDEGERTLTIFQQQWHQLVQAMANLNQGGESS</sequence>
<accession>A0A0R1ERH7</accession>
<dbReference type="PANTHER" id="PTHR33169">
    <property type="entry name" value="PADR-FAMILY TRANSCRIPTIONAL REGULATOR"/>
    <property type="match status" value="1"/>
</dbReference>
<evidence type="ECO:0000313" key="3">
    <source>
        <dbReference type="Proteomes" id="UP000051984"/>
    </source>
</evidence>
<feature type="domain" description="Transcription regulator PadR N-terminal" evidence="1">
    <location>
        <begin position="16"/>
        <end position="87"/>
    </location>
</feature>
<organism evidence="2 3">
    <name type="scientific">Lacticaseibacillus zeae DSM 20178 = KCTC 3804</name>
    <dbReference type="NCBI Taxonomy" id="1423816"/>
    <lineage>
        <taxon>Bacteria</taxon>
        <taxon>Bacillati</taxon>
        <taxon>Bacillota</taxon>
        <taxon>Bacilli</taxon>
        <taxon>Lactobacillales</taxon>
        <taxon>Lactobacillaceae</taxon>
        <taxon>Lacticaseibacillus</taxon>
    </lineage>
</organism>
<dbReference type="InterPro" id="IPR052509">
    <property type="entry name" value="Metal_resp_DNA-bind_regulator"/>
</dbReference>
<comment type="caution">
    <text evidence="2">The sequence shown here is derived from an EMBL/GenBank/DDBJ whole genome shotgun (WGS) entry which is preliminary data.</text>
</comment>
<protein>
    <submittedName>
        <fullName evidence="2">PadR family transcriptional regulator</fullName>
    </submittedName>
</protein>
<dbReference type="eggNOG" id="COG1695">
    <property type="taxonomic scope" value="Bacteria"/>
</dbReference>
<dbReference type="RefSeq" id="WP_010492317.1">
    <property type="nucleotide sequence ID" value="NZ_AZCT01000012.1"/>
</dbReference>
<dbReference type="PATRIC" id="fig|1423816.3.peg.760"/>
<dbReference type="InterPro" id="IPR005149">
    <property type="entry name" value="Tscrpt_reg_PadR_N"/>
</dbReference>
<dbReference type="InterPro" id="IPR036390">
    <property type="entry name" value="WH_DNA-bd_sf"/>
</dbReference>
<dbReference type="EMBL" id="AZCT01000012">
    <property type="protein sequence ID" value="KRK11963.1"/>
    <property type="molecule type" value="Genomic_DNA"/>
</dbReference>
<evidence type="ECO:0000313" key="2">
    <source>
        <dbReference type="EMBL" id="KRK11963.1"/>
    </source>
</evidence>
<dbReference type="Gene3D" id="1.10.10.10">
    <property type="entry name" value="Winged helix-like DNA-binding domain superfamily/Winged helix DNA-binding domain"/>
    <property type="match status" value="1"/>
</dbReference>
<dbReference type="AlphaFoldDB" id="A0A0R1ERH7"/>
<name>A0A0R1ERH7_LACZE</name>
<dbReference type="Proteomes" id="UP000051984">
    <property type="component" value="Unassembled WGS sequence"/>
</dbReference>
<dbReference type="PANTHER" id="PTHR33169:SF25">
    <property type="entry name" value="DNA-BINDING PROTEIN YIZB-RELATED"/>
    <property type="match status" value="1"/>
</dbReference>
<gene>
    <name evidence="2" type="ORF">FD51_GL000752</name>
</gene>
<dbReference type="SUPFAM" id="SSF46785">
    <property type="entry name" value="Winged helix' DNA-binding domain"/>
    <property type="match status" value="1"/>
</dbReference>
<proteinExistence type="predicted"/>
<dbReference type="InterPro" id="IPR036388">
    <property type="entry name" value="WH-like_DNA-bd_sf"/>
</dbReference>
<reference evidence="2 3" key="1">
    <citation type="journal article" date="2015" name="Genome Announc.">
        <title>Expanding the biotechnology potential of lactobacilli through comparative genomics of 213 strains and associated genera.</title>
        <authorList>
            <person name="Sun Z."/>
            <person name="Harris H.M."/>
            <person name="McCann A."/>
            <person name="Guo C."/>
            <person name="Argimon S."/>
            <person name="Zhang W."/>
            <person name="Yang X."/>
            <person name="Jeffery I.B."/>
            <person name="Cooney J.C."/>
            <person name="Kagawa T.F."/>
            <person name="Liu W."/>
            <person name="Song Y."/>
            <person name="Salvetti E."/>
            <person name="Wrobel A."/>
            <person name="Rasinkangas P."/>
            <person name="Parkhill J."/>
            <person name="Rea M.C."/>
            <person name="O'Sullivan O."/>
            <person name="Ritari J."/>
            <person name="Douillard F.P."/>
            <person name="Paul Ross R."/>
            <person name="Yang R."/>
            <person name="Briner A.E."/>
            <person name="Felis G.E."/>
            <person name="de Vos W.M."/>
            <person name="Barrangou R."/>
            <person name="Klaenhammer T.R."/>
            <person name="Caufield P.W."/>
            <person name="Cui Y."/>
            <person name="Zhang H."/>
            <person name="O'Toole P.W."/>
        </authorList>
    </citation>
    <scope>NUCLEOTIDE SEQUENCE [LARGE SCALE GENOMIC DNA]</scope>
    <source>
        <strain evidence="2 3">DSM 20178</strain>
    </source>
</reference>
<evidence type="ECO:0000259" key="1">
    <source>
        <dbReference type="Pfam" id="PF03551"/>
    </source>
</evidence>
<dbReference type="Pfam" id="PF03551">
    <property type="entry name" value="PadR"/>
    <property type="match status" value="1"/>
</dbReference>